<accession>A0A952DVT8</accession>
<keyword evidence="5" id="KW-0547">Nucleotide-binding</keyword>
<evidence type="ECO:0000313" key="12">
    <source>
        <dbReference type="Proteomes" id="UP000781173"/>
    </source>
</evidence>
<evidence type="ECO:0000313" key="11">
    <source>
        <dbReference type="EMBL" id="MBW7953805.1"/>
    </source>
</evidence>
<dbReference type="EMBL" id="JACFOF010000007">
    <property type="protein sequence ID" value="MBW7953805.1"/>
    <property type="molecule type" value="Genomic_DNA"/>
</dbReference>
<dbReference type="Pfam" id="PF00696">
    <property type="entry name" value="AA_kinase"/>
    <property type="match status" value="1"/>
</dbReference>
<reference evidence="11" key="1">
    <citation type="journal article" date="2022" name="ISME J.">
        <title>A general approach to explore prokaryotic protein glycosylation reveals the unique surface layer modulation of an anammox bacterium.</title>
        <authorList>
            <person name="Pabst M."/>
            <person name="Grouzdev D.S."/>
            <person name="Lawson C.E."/>
            <person name="Kleikamp H.B.C."/>
            <person name="de Ram C."/>
            <person name="Louwen R."/>
            <person name="Lin Y.M."/>
            <person name="Lucker S."/>
            <person name="van Loosdrecht M.C.M."/>
            <person name="Laureni M."/>
        </authorList>
    </citation>
    <scope>NUCLEOTIDE SEQUENCE</scope>
    <source>
        <strain evidence="11">BROCD043</strain>
    </source>
</reference>
<dbReference type="GO" id="GO:0033862">
    <property type="term" value="F:UMP kinase activity"/>
    <property type="evidence" value="ECO:0007669"/>
    <property type="project" value="UniProtKB-EC"/>
</dbReference>
<evidence type="ECO:0000256" key="7">
    <source>
        <dbReference type="ARBA" id="ARBA00022840"/>
    </source>
</evidence>
<dbReference type="EC" id="2.7.4.22" evidence="3"/>
<dbReference type="Proteomes" id="UP000781173">
    <property type="component" value="Unassembled WGS sequence"/>
</dbReference>
<keyword evidence="4" id="KW-0808">Transferase</keyword>
<comment type="pathway">
    <text evidence="1">Pyrimidine metabolism; CTP biosynthesis via de novo pathway; UDP from UMP (UMPK route): step 1/1.</text>
</comment>
<proteinExistence type="inferred from homology"/>
<feature type="domain" description="Aspartate/glutamate/uridylate kinase" evidence="10">
    <location>
        <begin position="4"/>
        <end position="208"/>
    </location>
</feature>
<dbReference type="GO" id="GO:0005524">
    <property type="term" value="F:ATP binding"/>
    <property type="evidence" value="ECO:0007669"/>
    <property type="project" value="UniProtKB-KW"/>
</dbReference>
<comment type="similarity">
    <text evidence="2">Belongs to the UMP kinase family.</text>
</comment>
<evidence type="ECO:0000256" key="6">
    <source>
        <dbReference type="ARBA" id="ARBA00022777"/>
    </source>
</evidence>
<dbReference type="SUPFAM" id="SSF53633">
    <property type="entry name" value="Carbamate kinase-like"/>
    <property type="match status" value="1"/>
</dbReference>
<keyword evidence="8" id="KW-0665">Pyrimidine biosynthesis</keyword>
<evidence type="ECO:0000259" key="10">
    <source>
        <dbReference type="Pfam" id="PF00696"/>
    </source>
</evidence>
<evidence type="ECO:0000256" key="2">
    <source>
        <dbReference type="ARBA" id="ARBA00007614"/>
    </source>
</evidence>
<sequence length="236" mass="26160">MANIFVIKLGGSMLSKGENNIFDFEYLRDLRSTLDPFIQRGDKFFIVLGGGYTMRKYRDLAMAAGLQEKEQLHWIGTTVNVLHAEIVRAYYHDISDEGVFKYEDYYQDANLTITKSIKVGGGGRPGHSGDVDAVLAANKVSSKTIISLKNVDGVYDKDPSKNPDAVRQEKLSWDEYLDIIGNKDEHEPGGNYPIDPIASRMSKDSDISFNVLHGNDLQSLSSALKGEEFTGTIVGN</sequence>
<evidence type="ECO:0000256" key="4">
    <source>
        <dbReference type="ARBA" id="ARBA00022679"/>
    </source>
</evidence>
<gene>
    <name evidence="11" type="ORF">H3C67_03380</name>
</gene>
<evidence type="ECO:0000256" key="3">
    <source>
        <dbReference type="ARBA" id="ARBA00012899"/>
    </source>
</evidence>
<evidence type="ECO:0000256" key="8">
    <source>
        <dbReference type="ARBA" id="ARBA00022975"/>
    </source>
</evidence>
<dbReference type="PANTHER" id="PTHR42833">
    <property type="entry name" value="URIDYLATE KINASE"/>
    <property type="match status" value="1"/>
</dbReference>
<evidence type="ECO:0000256" key="5">
    <source>
        <dbReference type="ARBA" id="ARBA00022741"/>
    </source>
</evidence>
<keyword evidence="6" id="KW-0418">Kinase</keyword>
<dbReference type="PANTHER" id="PTHR42833:SF4">
    <property type="entry name" value="URIDYLATE KINASE PUMPKIN, CHLOROPLASTIC"/>
    <property type="match status" value="1"/>
</dbReference>
<organism evidence="11 12">
    <name type="scientific">Candidatus Dojkabacteria bacterium</name>
    <dbReference type="NCBI Taxonomy" id="2099670"/>
    <lineage>
        <taxon>Bacteria</taxon>
        <taxon>Candidatus Dojkabacteria</taxon>
    </lineage>
</organism>
<evidence type="ECO:0000256" key="9">
    <source>
        <dbReference type="ARBA" id="ARBA00032092"/>
    </source>
</evidence>
<keyword evidence="7" id="KW-0067">ATP-binding</keyword>
<dbReference type="InterPro" id="IPR001048">
    <property type="entry name" value="Asp/Glu/Uridylate_kinase"/>
</dbReference>
<dbReference type="InterPro" id="IPR036393">
    <property type="entry name" value="AceGlu_kinase-like_sf"/>
</dbReference>
<evidence type="ECO:0000256" key="1">
    <source>
        <dbReference type="ARBA" id="ARBA00004791"/>
    </source>
</evidence>
<dbReference type="AlphaFoldDB" id="A0A952DVT8"/>
<comment type="caution">
    <text evidence="11">The sequence shown here is derived from an EMBL/GenBank/DDBJ whole genome shotgun (WGS) entry which is preliminary data.</text>
</comment>
<dbReference type="Gene3D" id="3.40.1160.10">
    <property type="entry name" value="Acetylglutamate kinase-like"/>
    <property type="match status" value="1"/>
</dbReference>
<name>A0A952DVT8_9BACT</name>
<protein>
    <recommendedName>
        <fullName evidence="3">UMP kinase</fullName>
        <ecNumber evidence="3">2.7.4.22</ecNumber>
    </recommendedName>
    <alternativeName>
        <fullName evidence="9">Uridine monophosphate kinase</fullName>
    </alternativeName>
</protein>
<dbReference type="GO" id="GO:0006225">
    <property type="term" value="P:UDP biosynthetic process"/>
    <property type="evidence" value="ECO:0007669"/>
    <property type="project" value="TreeGrafter"/>
</dbReference>